<dbReference type="KEGG" id="aoe:Clos_0244"/>
<evidence type="ECO:0000313" key="9">
    <source>
        <dbReference type="Proteomes" id="UP000000269"/>
    </source>
</evidence>
<keyword evidence="9" id="KW-1185">Reference proteome</keyword>
<evidence type="ECO:0000313" key="8">
    <source>
        <dbReference type="EMBL" id="ABW17807.1"/>
    </source>
</evidence>
<feature type="transmembrane region" description="Helical" evidence="7">
    <location>
        <begin position="395"/>
        <end position="416"/>
    </location>
</feature>
<dbReference type="HOGENOM" id="CLU_012893_5_3_9"/>
<dbReference type="PANTHER" id="PTHR43549">
    <property type="entry name" value="MULTIDRUG RESISTANCE PROTEIN YPNP-RELATED"/>
    <property type="match status" value="1"/>
</dbReference>
<feature type="transmembrane region" description="Helical" evidence="7">
    <location>
        <begin position="260"/>
        <end position="279"/>
    </location>
</feature>
<dbReference type="InterPro" id="IPR048279">
    <property type="entry name" value="MdtK-like"/>
</dbReference>
<evidence type="ECO:0000256" key="5">
    <source>
        <dbReference type="ARBA" id="ARBA00022989"/>
    </source>
</evidence>
<dbReference type="EMBL" id="CP000853">
    <property type="protein sequence ID" value="ABW17807.1"/>
    <property type="molecule type" value="Genomic_DNA"/>
</dbReference>
<feature type="transmembrane region" description="Helical" evidence="7">
    <location>
        <begin position="74"/>
        <end position="100"/>
    </location>
</feature>
<keyword evidence="6 7" id="KW-0472">Membrane</keyword>
<keyword evidence="4 7" id="KW-0812">Transmembrane</keyword>
<evidence type="ECO:0000256" key="2">
    <source>
        <dbReference type="ARBA" id="ARBA00022448"/>
    </source>
</evidence>
<dbReference type="GO" id="GO:0015297">
    <property type="term" value="F:antiporter activity"/>
    <property type="evidence" value="ECO:0007669"/>
    <property type="project" value="InterPro"/>
</dbReference>
<dbReference type="PANTHER" id="PTHR43549:SF2">
    <property type="entry name" value="MULTIDRUG RESISTANCE PROTEIN NORM-RELATED"/>
    <property type="match status" value="1"/>
</dbReference>
<dbReference type="STRING" id="350688.Clos_0244"/>
<dbReference type="GO" id="GO:0005886">
    <property type="term" value="C:plasma membrane"/>
    <property type="evidence" value="ECO:0007669"/>
    <property type="project" value="UniProtKB-SubCell"/>
</dbReference>
<dbReference type="Pfam" id="PF01554">
    <property type="entry name" value="MatE"/>
    <property type="match status" value="2"/>
</dbReference>
<evidence type="ECO:0000256" key="7">
    <source>
        <dbReference type="SAM" id="Phobius"/>
    </source>
</evidence>
<dbReference type="eggNOG" id="COG0534">
    <property type="taxonomic scope" value="Bacteria"/>
</dbReference>
<feature type="transmembrane region" description="Helical" evidence="7">
    <location>
        <begin position="334"/>
        <end position="355"/>
    </location>
</feature>
<feature type="transmembrane region" description="Helical" evidence="7">
    <location>
        <begin position="144"/>
        <end position="164"/>
    </location>
</feature>
<keyword evidence="3" id="KW-1003">Cell membrane</keyword>
<evidence type="ECO:0000256" key="6">
    <source>
        <dbReference type="ARBA" id="ARBA00023136"/>
    </source>
</evidence>
<dbReference type="Proteomes" id="UP000000269">
    <property type="component" value="Chromosome"/>
</dbReference>
<organism evidence="8 9">
    <name type="scientific">Alkaliphilus oremlandii (strain OhILAs)</name>
    <name type="common">Clostridium oremlandii (strain OhILAs)</name>
    <dbReference type="NCBI Taxonomy" id="350688"/>
    <lineage>
        <taxon>Bacteria</taxon>
        <taxon>Bacillati</taxon>
        <taxon>Bacillota</taxon>
        <taxon>Clostridia</taxon>
        <taxon>Peptostreptococcales</taxon>
        <taxon>Natronincolaceae</taxon>
        <taxon>Alkaliphilus</taxon>
    </lineage>
</organism>
<dbReference type="RefSeq" id="WP_012158122.1">
    <property type="nucleotide sequence ID" value="NC_009922.1"/>
</dbReference>
<feature type="transmembrane region" description="Helical" evidence="7">
    <location>
        <begin position="300"/>
        <end position="322"/>
    </location>
</feature>
<dbReference type="GO" id="GO:0042910">
    <property type="term" value="F:xenobiotic transmembrane transporter activity"/>
    <property type="evidence" value="ECO:0007669"/>
    <property type="project" value="InterPro"/>
</dbReference>
<dbReference type="PIRSF" id="PIRSF006603">
    <property type="entry name" value="DinF"/>
    <property type="match status" value="1"/>
</dbReference>
<proteinExistence type="predicted"/>
<evidence type="ECO:0000256" key="4">
    <source>
        <dbReference type="ARBA" id="ARBA00022692"/>
    </source>
</evidence>
<dbReference type="InterPro" id="IPR002528">
    <property type="entry name" value="MATE_fam"/>
</dbReference>
<keyword evidence="5 7" id="KW-1133">Transmembrane helix</keyword>
<feature type="transmembrane region" description="Helical" evidence="7">
    <location>
        <begin position="362"/>
        <end position="383"/>
    </location>
</feature>
<sequence length="430" mass="47196">MFNNLIQTLYNLADTFWVSKLGTMPMAAMTLVSPVIFLTLSIGTGINVAGTALISQYIGSNDEEKSIKVSTQMFTFSVILSIILGIIGYLLTPFIVTFMGGQDEIFTYSSQYLTIMFWEIPGMFLFLVYTAIKQSQGDTFTPMVLNVLGVILNILLDPIFIFTFNMGIKGAAIATVLSRMIFALYAIYTLFAHKDGIYLDRNNLKMEKDILKEIIAIGLPSTLGQSAASFGFVILNSFVISYGANTLAAFGIGNRINSLVLMPVMGIGSALATIVGQNLGADKKDRAKLAVQTALKLSTILMVIGGVIMVIVSSSIVSIFVKDDPDVLQQGTEYLRLVSISLPLMGFFQVFVGTFQGSGHTIYAMMMDMGRLWGLRIPMIILFKNFTQWGPNGVWYAMLLSNAITCVFGFIIFLSGKWQKQVIHKKKALA</sequence>
<protein>
    <submittedName>
        <fullName evidence="8">MATE efflux family protein</fullName>
    </submittedName>
</protein>
<feature type="transmembrane region" description="Helical" evidence="7">
    <location>
        <begin position="170"/>
        <end position="193"/>
    </location>
</feature>
<evidence type="ECO:0000256" key="3">
    <source>
        <dbReference type="ARBA" id="ARBA00022475"/>
    </source>
</evidence>
<feature type="transmembrane region" description="Helical" evidence="7">
    <location>
        <begin position="31"/>
        <end position="54"/>
    </location>
</feature>
<reference evidence="9" key="1">
    <citation type="submission" date="2007-10" db="EMBL/GenBank/DDBJ databases">
        <title>Complete genome of Alkaliphilus oremlandii OhILAs.</title>
        <authorList>
            <person name="Copeland A."/>
            <person name="Lucas S."/>
            <person name="Lapidus A."/>
            <person name="Barry K."/>
            <person name="Detter J.C."/>
            <person name="Glavina del Rio T."/>
            <person name="Hammon N."/>
            <person name="Israni S."/>
            <person name="Dalin E."/>
            <person name="Tice H."/>
            <person name="Pitluck S."/>
            <person name="Chain P."/>
            <person name="Malfatti S."/>
            <person name="Shin M."/>
            <person name="Vergez L."/>
            <person name="Schmutz J."/>
            <person name="Larimer F."/>
            <person name="Land M."/>
            <person name="Hauser L."/>
            <person name="Kyrpides N."/>
            <person name="Mikhailova N."/>
            <person name="Stolz J.F."/>
            <person name="Dawson A."/>
            <person name="Fisher E."/>
            <person name="Crable B."/>
            <person name="Perera E."/>
            <person name="Lisak J."/>
            <person name="Ranganathan M."/>
            <person name="Basu P."/>
            <person name="Richardson P."/>
        </authorList>
    </citation>
    <scope>NUCLEOTIDE SEQUENCE [LARGE SCALE GENOMIC DNA]</scope>
    <source>
        <strain evidence="9">OhILAs</strain>
    </source>
</reference>
<feature type="transmembrane region" description="Helical" evidence="7">
    <location>
        <begin position="112"/>
        <end position="132"/>
    </location>
</feature>
<dbReference type="InterPro" id="IPR052031">
    <property type="entry name" value="Membrane_Transporter-Flippase"/>
</dbReference>
<keyword evidence="2" id="KW-0813">Transport</keyword>
<evidence type="ECO:0000256" key="1">
    <source>
        <dbReference type="ARBA" id="ARBA00004651"/>
    </source>
</evidence>
<dbReference type="AlphaFoldDB" id="A8MKZ0"/>
<comment type="subcellular location">
    <subcellularLocation>
        <location evidence="1">Cell membrane</location>
        <topology evidence="1">Multi-pass membrane protein</topology>
    </subcellularLocation>
</comment>
<gene>
    <name evidence="8" type="ordered locus">Clos_0244</name>
</gene>
<name>A8MKZ0_ALKOO</name>
<accession>A8MKZ0</accession>
<dbReference type="NCBIfam" id="TIGR00797">
    <property type="entry name" value="matE"/>
    <property type="match status" value="1"/>
</dbReference>